<evidence type="ECO:0000313" key="3">
    <source>
        <dbReference type="Proteomes" id="UP000023566"/>
    </source>
</evidence>
<keyword evidence="1" id="KW-1133">Transmembrane helix</keyword>
<name>A0ABC9VG43_9BACL</name>
<accession>A0ABC9VG43</accession>
<reference evidence="2 3" key="1">
    <citation type="journal article" date="2014" name="Appl. Microbiol. Biotechnol.">
        <title>Transformable facultative thermophile Geobacillus stearothermophilus NUB3621 as a host strain for metabolic engineering.</title>
        <authorList>
            <person name="Blanchard K."/>
            <person name="Robic S."/>
            <person name="Matsumura I."/>
        </authorList>
    </citation>
    <scope>NUCLEOTIDE SEQUENCE [LARGE SCALE GENOMIC DNA]</scope>
    <source>
        <strain evidence="2 3">NUB3621</strain>
    </source>
</reference>
<comment type="caution">
    <text evidence="2">The sequence shown here is derived from an EMBL/GenBank/DDBJ whole genome shotgun (WGS) entry which is preliminary data.</text>
</comment>
<keyword evidence="1" id="KW-0472">Membrane</keyword>
<keyword evidence="1" id="KW-0812">Transmembrane</keyword>
<gene>
    <name evidence="2" type="ORF">H839_07954</name>
</gene>
<dbReference type="Proteomes" id="UP000023566">
    <property type="component" value="Chromosome"/>
</dbReference>
<keyword evidence="3" id="KW-1185">Reference proteome</keyword>
<proteinExistence type="predicted"/>
<sequence length="61" mass="7155">MQKCCLKTNKEENMDRAFLGAYFGEDFFMAKFISFVYMVMIVMEFVRQAENGALLLLKLND</sequence>
<protein>
    <submittedName>
        <fullName evidence="2">Uncharacterized protein</fullName>
    </submittedName>
</protein>
<dbReference type="AlphaFoldDB" id="A0ABC9VG43"/>
<dbReference type="EMBL" id="AOTZ01000004">
    <property type="protein sequence ID" value="EZP77550.1"/>
    <property type="molecule type" value="Genomic_DNA"/>
</dbReference>
<organism evidence="2 3">
    <name type="scientific">Parageobacillus genomosp. 1</name>
    <dbReference type="NCBI Taxonomy" id="1295642"/>
    <lineage>
        <taxon>Bacteria</taxon>
        <taxon>Bacillati</taxon>
        <taxon>Bacillota</taxon>
        <taxon>Bacilli</taxon>
        <taxon>Bacillales</taxon>
        <taxon>Anoxybacillaceae</taxon>
        <taxon>Parageobacillus</taxon>
    </lineage>
</organism>
<evidence type="ECO:0000313" key="2">
    <source>
        <dbReference type="EMBL" id="EZP77550.1"/>
    </source>
</evidence>
<evidence type="ECO:0000256" key="1">
    <source>
        <dbReference type="SAM" id="Phobius"/>
    </source>
</evidence>
<feature type="transmembrane region" description="Helical" evidence="1">
    <location>
        <begin position="27"/>
        <end position="46"/>
    </location>
</feature>